<accession>A0AAN6YJ21</accession>
<evidence type="ECO:0000256" key="1">
    <source>
        <dbReference type="SAM" id="MobiDB-lite"/>
    </source>
</evidence>
<proteinExistence type="predicted"/>
<dbReference type="AlphaFoldDB" id="A0AAN6YJ21"/>
<name>A0AAN6YJ21_9PEZI</name>
<feature type="compositionally biased region" description="Acidic residues" evidence="1">
    <location>
        <begin position="209"/>
        <end position="222"/>
    </location>
</feature>
<evidence type="ECO:0000313" key="4">
    <source>
        <dbReference type="Proteomes" id="UP001301769"/>
    </source>
</evidence>
<reference evidence="3" key="1">
    <citation type="journal article" date="2023" name="Mol. Phylogenet. Evol.">
        <title>Genome-scale phylogeny and comparative genomics of the fungal order Sordariales.</title>
        <authorList>
            <person name="Hensen N."/>
            <person name="Bonometti L."/>
            <person name="Westerberg I."/>
            <person name="Brannstrom I.O."/>
            <person name="Guillou S."/>
            <person name="Cros-Aarteil S."/>
            <person name="Calhoun S."/>
            <person name="Haridas S."/>
            <person name="Kuo A."/>
            <person name="Mondo S."/>
            <person name="Pangilinan J."/>
            <person name="Riley R."/>
            <person name="LaButti K."/>
            <person name="Andreopoulos B."/>
            <person name="Lipzen A."/>
            <person name="Chen C."/>
            <person name="Yan M."/>
            <person name="Daum C."/>
            <person name="Ng V."/>
            <person name="Clum A."/>
            <person name="Steindorff A."/>
            <person name="Ohm R.A."/>
            <person name="Martin F."/>
            <person name="Silar P."/>
            <person name="Natvig D.O."/>
            <person name="Lalanne C."/>
            <person name="Gautier V."/>
            <person name="Ament-Velasquez S.L."/>
            <person name="Kruys A."/>
            <person name="Hutchinson M.I."/>
            <person name="Powell A.J."/>
            <person name="Barry K."/>
            <person name="Miller A.N."/>
            <person name="Grigoriev I.V."/>
            <person name="Debuchy R."/>
            <person name="Gladieux P."/>
            <person name="Hiltunen Thoren M."/>
            <person name="Johannesson H."/>
        </authorList>
    </citation>
    <scope>NUCLEOTIDE SEQUENCE</scope>
    <source>
        <strain evidence="3">PSN293</strain>
    </source>
</reference>
<feature type="transmembrane region" description="Helical" evidence="2">
    <location>
        <begin position="167"/>
        <end position="188"/>
    </location>
</feature>
<dbReference type="Pfam" id="PF08552">
    <property type="entry name" value="Kei1"/>
    <property type="match status" value="1"/>
</dbReference>
<evidence type="ECO:0000256" key="2">
    <source>
        <dbReference type="SAM" id="Phobius"/>
    </source>
</evidence>
<keyword evidence="2" id="KW-0472">Membrane</keyword>
<dbReference type="GO" id="GO:0070916">
    <property type="term" value="C:inositol phosphoceramide synthase complex"/>
    <property type="evidence" value="ECO:0007669"/>
    <property type="project" value="TreeGrafter"/>
</dbReference>
<dbReference type="GO" id="GO:0000139">
    <property type="term" value="C:Golgi membrane"/>
    <property type="evidence" value="ECO:0007669"/>
    <property type="project" value="TreeGrafter"/>
</dbReference>
<feature type="transmembrane region" description="Helical" evidence="2">
    <location>
        <begin position="61"/>
        <end position="78"/>
    </location>
</feature>
<dbReference type="EMBL" id="MU858052">
    <property type="protein sequence ID" value="KAK4218645.1"/>
    <property type="molecule type" value="Genomic_DNA"/>
</dbReference>
<evidence type="ECO:0000313" key="3">
    <source>
        <dbReference type="EMBL" id="KAK4218645.1"/>
    </source>
</evidence>
<feature type="transmembrane region" description="Helical" evidence="2">
    <location>
        <begin position="90"/>
        <end position="112"/>
    </location>
</feature>
<dbReference type="GO" id="GO:0070917">
    <property type="term" value="F:inositol phosphoceramide synthase regulator activity"/>
    <property type="evidence" value="ECO:0007669"/>
    <property type="project" value="InterPro"/>
</dbReference>
<dbReference type="PANTHER" id="PTHR28077:SF1">
    <property type="entry name" value="INOSITOL PHOSPHORYLCERAMIDE SYNTHASE REGULATORY SUBUNIT KEI1"/>
    <property type="match status" value="1"/>
</dbReference>
<gene>
    <name evidence="3" type="ORF">QBC37DRAFT_190458</name>
</gene>
<dbReference type="PANTHER" id="PTHR28077">
    <property type="entry name" value="INOSITOL PHOSPHORYLCERAMIDE SYNTHASE REGULATORY SUBUNIT KEI1"/>
    <property type="match status" value="1"/>
</dbReference>
<dbReference type="Proteomes" id="UP001301769">
    <property type="component" value="Unassembled WGS sequence"/>
</dbReference>
<dbReference type="InterPro" id="IPR013862">
    <property type="entry name" value="Kei1"/>
</dbReference>
<sequence length="276" mass="30084">MGSFSRGVSRLRFPRPKSCFGIMPLSIATEFIAVSLIFNKLTGFYGVLALFTGYALSPVQLSQYLLSLLTLVALFFILPHIRKGTPFPNLAFAWIYVVDTLLSIGYTTTFAITWCLTTLEDEAATSATDADLPARGDGEYDGATDNTGDQAAQYAANMASRETATSLVLVALFNLVRLYFCFVVLAHARRVLRNYVNSPYASVPSAGNDVDEDTTAAEEGDMDKDIFAKGGQLGDGWKGTMGRAMVSVGKGYWLGRKEDEEWARNVGAKFGRSRAI</sequence>
<comment type="caution">
    <text evidence="3">The sequence shown here is derived from an EMBL/GenBank/DDBJ whole genome shotgun (WGS) entry which is preliminary data.</text>
</comment>
<keyword evidence="2" id="KW-1133">Transmembrane helix</keyword>
<organism evidence="3 4">
    <name type="scientific">Rhypophila decipiens</name>
    <dbReference type="NCBI Taxonomy" id="261697"/>
    <lineage>
        <taxon>Eukaryota</taxon>
        <taxon>Fungi</taxon>
        <taxon>Dikarya</taxon>
        <taxon>Ascomycota</taxon>
        <taxon>Pezizomycotina</taxon>
        <taxon>Sordariomycetes</taxon>
        <taxon>Sordariomycetidae</taxon>
        <taxon>Sordariales</taxon>
        <taxon>Naviculisporaceae</taxon>
        <taxon>Rhypophila</taxon>
    </lineage>
</organism>
<dbReference type="GO" id="GO:0006673">
    <property type="term" value="P:inositol phosphoceramide metabolic process"/>
    <property type="evidence" value="ECO:0007669"/>
    <property type="project" value="InterPro"/>
</dbReference>
<protein>
    <submittedName>
        <fullName evidence="3">Inositolphosphorylceramide synthase subunit Kei1-domain-containing protein</fullName>
    </submittedName>
</protein>
<reference evidence="3" key="2">
    <citation type="submission" date="2023-05" db="EMBL/GenBank/DDBJ databases">
        <authorList>
            <consortium name="Lawrence Berkeley National Laboratory"/>
            <person name="Steindorff A."/>
            <person name="Hensen N."/>
            <person name="Bonometti L."/>
            <person name="Westerberg I."/>
            <person name="Brannstrom I.O."/>
            <person name="Guillou S."/>
            <person name="Cros-Aarteil S."/>
            <person name="Calhoun S."/>
            <person name="Haridas S."/>
            <person name="Kuo A."/>
            <person name="Mondo S."/>
            <person name="Pangilinan J."/>
            <person name="Riley R."/>
            <person name="Labutti K."/>
            <person name="Andreopoulos B."/>
            <person name="Lipzen A."/>
            <person name="Chen C."/>
            <person name="Yanf M."/>
            <person name="Daum C."/>
            <person name="Ng V."/>
            <person name="Clum A."/>
            <person name="Ohm R."/>
            <person name="Martin F."/>
            <person name="Silar P."/>
            <person name="Natvig D."/>
            <person name="Lalanne C."/>
            <person name="Gautier V."/>
            <person name="Ament-Velasquez S.L."/>
            <person name="Kruys A."/>
            <person name="Hutchinson M.I."/>
            <person name="Powell A.J."/>
            <person name="Barry K."/>
            <person name="Miller A.N."/>
            <person name="Grigoriev I.V."/>
            <person name="Debuchy R."/>
            <person name="Gladieux P."/>
            <person name="Thoren M.H."/>
            <person name="Johannesson H."/>
        </authorList>
    </citation>
    <scope>NUCLEOTIDE SEQUENCE</scope>
    <source>
        <strain evidence="3">PSN293</strain>
    </source>
</reference>
<feature type="region of interest" description="Disordered" evidence="1">
    <location>
        <begin position="203"/>
        <end position="222"/>
    </location>
</feature>
<feature type="transmembrane region" description="Helical" evidence="2">
    <location>
        <begin position="20"/>
        <end position="41"/>
    </location>
</feature>
<keyword evidence="2" id="KW-0812">Transmembrane</keyword>
<keyword evidence="4" id="KW-1185">Reference proteome</keyword>